<accession>A0A9P9K330</accession>
<dbReference type="GeneID" id="70223017"/>
<name>A0A9P9K330_FUSRE</name>
<dbReference type="AlphaFoldDB" id="A0A9P9K330"/>
<dbReference type="RefSeq" id="XP_046047885.1">
    <property type="nucleotide sequence ID" value="XM_046193063.1"/>
</dbReference>
<keyword evidence="3" id="KW-1185">Reference proteome</keyword>
<evidence type="ECO:0000313" key="3">
    <source>
        <dbReference type="Proteomes" id="UP000720189"/>
    </source>
</evidence>
<sequence>IASSCNPRTVHPWGKPLQGKNPRRLERYSIDEATAPFHAVFVTWSQPVRQIVKAWWCSRQQPRPQRRRRSLGSTRLQRSVKQLPSCKKGNEPCGVRASRSRAPEGPESRAAEGCLCCSGS</sequence>
<protein>
    <submittedName>
        <fullName evidence="2">Uncharacterized protein</fullName>
    </submittedName>
</protein>
<feature type="non-terminal residue" evidence="2">
    <location>
        <position position="1"/>
    </location>
</feature>
<evidence type="ECO:0000256" key="1">
    <source>
        <dbReference type="SAM" id="MobiDB-lite"/>
    </source>
</evidence>
<proteinExistence type="predicted"/>
<feature type="region of interest" description="Disordered" evidence="1">
    <location>
        <begin position="1"/>
        <end position="22"/>
    </location>
</feature>
<comment type="caution">
    <text evidence="2">The sequence shown here is derived from an EMBL/GenBank/DDBJ whole genome shotgun (WGS) entry which is preliminary data.</text>
</comment>
<evidence type="ECO:0000313" key="2">
    <source>
        <dbReference type="EMBL" id="KAH7247302.1"/>
    </source>
</evidence>
<reference evidence="2" key="1">
    <citation type="journal article" date="2021" name="Nat. Commun.">
        <title>Genetic determinants of endophytism in the Arabidopsis root mycobiome.</title>
        <authorList>
            <person name="Mesny F."/>
            <person name="Miyauchi S."/>
            <person name="Thiergart T."/>
            <person name="Pickel B."/>
            <person name="Atanasova L."/>
            <person name="Karlsson M."/>
            <person name="Huettel B."/>
            <person name="Barry K.W."/>
            <person name="Haridas S."/>
            <person name="Chen C."/>
            <person name="Bauer D."/>
            <person name="Andreopoulos W."/>
            <person name="Pangilinan J."/>
            <person name="LaButti K."/>
            <person name="Riley R."/>
            <person name="Lipzen A."/>
            <person name="Clum A."/>
            <person name="Drula E."/>
            <person name="Henrissat B."/>
            <person name="Kohler A."/>
            <person name="Grigoriev I.V."/>
            <person name="Martin F.M."/>
            <person name="Hacquard S."/>
        </authorList>
    </citation>
    <scope>NUCLEOTIDE SEQUENCE</scope>
    <source>
        <strain evidence="2">MPI-CAGE-AT-0023</strain>
    </source>
</reference>
<feature type="region of interest" description="Disordered" evidence="1">
    <location>
        <begin position="60"/>
        <end position="112"/>
    </location>
</feature>
<dbReference type="EMBL" id="JAGMUX010000010">
    <property type="protein sequence ID" value="KAH7247302.1"/>
    <property type="molecule type" value="Genomic_DNA"/>
</dbReference>
<dbReference type="Proteomes" id="UP000720189">
    <property type="component" value="Unassembled WGS sequence"/>
</dbReference>
<feature type="compositionally biased region" description="Basic and acidic residues" evidence="1">
    <location>
        <begin position="101"/>
        <end position="110"/>
    </location>
</feature>
<organism evidence="2 3">
    <name type="scientific">Fusarium redolens</name>
    <dbReference type="NCBI Taxonomy" id="48865"/>
    <lineage>
        <taxon>Eukaryota</taxon>
        <taxon>Fungi</taxon>
        <taxon>Dikarya</taxon>
        <taxon>Ascomycota</taxon>
        <taxon>Pezizomycotina</taxon>
        <taxon>Sordariomycetes</taxon>
        <taxon>Hypocreomycetidae</taxon>
        <taxon>Hypocreales</taxon>
        <taxon>Nectriaceae</taxon>
        <taxon>Fusarium</taxon>
        <taxon>Fusarium redolens species complex</taxon>
    </lineage>
</organism>
<gene>
    <name evidence="2" type="ORF">BKA55DRAFT_571342</name>
</gene>